<dbReference type="InterPro" id="IPR018688">
    <property type="entry name" value="PpoB2-like"/>
</dbReference>
<dbReference type="Proteomes" id="UP001596484">
    <property type="component" value="Unassembled WGS sequence"/>
</dbReference>
<proteinExistence type="predicted"/>
<sequence length="290" mass="30174">MSPGGGPGHGGRASLPQSDPIASLSHRVLAVVAVWLLACAAVGWVLVARDAADMRGMVSGLAEVGTGMPMPIGIPAFLAMWVAMMIAMMFPTAVPLVAAHHVVVRRRGEGITPTVALVGGYLLAWAVAGLVPLTALTGFRQLADSAGDSRWLPVVAGLALVLAGAYQFTRWKSVCLRTCRSPFAFLVEHDFGGGSRAAARAGIVQGGYCLGCCWALMSVLLVVGLMNLVWMIALTLVFLAEKCLRRGWLVPRVIGTSLVVIGLAIMAYPSLLQLISGVAAGEMADMSPGA</sequence>
<evidence type="ECO:0000256" key="1">
    <source>
        <dbReference type="SAM" id="Phobius"/>
    </source>
</evidence>
<keyword evidence="1" id="KW-0812">Transmembrane</keyword>
<keyword evidence="3" id="KW-1185">Reference proteome</keyword>
<feature type="transmembrane region" description="Helical" evidence="1">
    <location>
        <begin position="118"/>
        <end position="139"/>
    </location>
</feature>
<dbReference type="Pfam" id="PF09948">
    <property type="entry name" value="PpoB2"/>
    <property type="match status" value="1"/>
</dbReference>
<comment type="caution">
    <text evidence="2">The sequence shown here is derived from an EMBL/GenBank/DDBJ whole genome shotgun (WGS) entry which is preliminary data.</text>
</comment>
<feature type="transmembrane region" description="Helical" evidence="1">
    <location>
        <begin position="76"/>
        <end position="98"/>
    </location>
</feature>
<keyword evidence="1" id="KW-1133">Transmembrane helix</keyword>
<protein>
    <submittedName>
        <fullName evidence="2">DUF2182 domain-containing protein</fullName>
    </submittedName>
</protein>
<feature type="transmembrane region" description="Helical" evidence="1">
    <location>
        <begin position="151"/>
        <end position="168"/>
    </location>
</feature>
<feature type="transmembrane region" description="Helical" evidence="1">
    <location>
        <begin position="249"/>
        <end position="268"/>
    </location>
</feature>
<accession>A0ABW2RTG2</accession>
<dbReference type="RefSeq" id="WP_378401781.1">
    <property type="nucleotide sequence ID" value="NZ_JBHTCS010000007.1"/>
</dbReference>
<dbReference type="EMBL" id="JBHTCS010000007">
    <property type="protein sequence ID" value="MFC7447032.1"/>
    <property type="molecule type" value="Genomic_DNA"/>
</dbReference>
<feature type="transmembrane region" description="Helical" evidence="1">
    <location>
        <begin position="28"/>
        <end position="47"/>
    </location>
</feature>
<name>A0ABW2RTG2_9NOCA</name>
<reference evidence="3" key="1">
    <citation type="journal article" date="2019" name="Int. J. Syst. Evol. Microbiol.">
        <title>The Global Catalogue of Microorganisms (GCM) 10K type strain sequencing project: providing services to taxonomists for standard genome sequencing and annotation.</title>
        <authorList>
            <consortium name="The Broad Institute Genomics Platform"/>
            <consortium name="The Broad Institute Genome Sequencing Center for Infectious Disease"/>
            <person name="Wu L."/>
            <person name="Ma J."/>
        </authorList>
    </citation>
    <scope>NUCLEOTIDE SEQUENCE [LARGE SCALE GENOMIC DNA]</scope>
    <source>
        <strain evidence="3">ICMP 19430</strain>
    </source>
</reference>
<evidence type="ECO:0000313" key="2">
    <source>
        <dbReference type="EMBL" id="MFC7447032.1"/>
    </source>
</evidence>
<keyword evidence="1" id="KW-0472">Membrane</keyword>
<feature type="transmembrane region" description="Helical" evidence="1">
    <location>
        <begin position="214"/>
        <end position="237"/>
    </location>
</feature>
<organism evidence="2 3">
    <name type="scientific">Rhodococcus daqingensis</name>
    <dbReference type="NCBI Taxonomy" id="2479363"/>
    <lineage>
        <taxon>Bacteria</taxon>
        <taxon>Bacillati</taxon>
        <taxon>Actinomycetota</taxon>
        <taxon>Actinomycetes</taxon>
        <taxon>Mycobacteriales</taxon>
        <taxon>Nocardiaceae</taxon>
        <taxon>Rhodococcus</taxon>
    </lineage>
</organism>
<gene>
    <name evidence="2" type="ORF">ACFQS9_03910</name>
</gene>
<evidence type="ECO:0000313" key="3">
    <source>
        <dbReference type="Proteomes" id="UP001596484"/>
    </source>
</evidence>